<proteinExistence type="predicted"/>
<dbReference type="AlphaFoldDB" id="A0A6M3IEG4"/>
<evidence type="ECO:0000313" key="2">
    <source>
        <dbReference type="EMBL" id="QJA72340.1"/>
    </source>
</evidence>
<protein>
    <submittedName>
        <fullName evidence="1">Uncharacterized protein</fullName>
    </submittedName>
</protein>
<dbReference type="EMBL" id="MT141184">
    <property type="protein sequence ID" value="QJA55821.1"/>
    <property type="molecule type" value="Genomic_DNA"/>
</dbReference>
<evidence type="ECO:0000313" key="1">
    <source>
        <dbReference type="EMBL" id="QJA55821.1"/>
    </source>
</evidence>
<dbReference type="EMBL" id="MT141943">
    <property type="protein sequence ID" value="QJA72340.1"/>
    <property type="molecule type" value="Genomic_DNA"/>
</dbReference>
<accession>A0A6M3IEG4</accession>
<name>A0A6M3IEG4_9ZZZZ</name>
<reference evidence="1" key="1">
    <citation type="submission" date="2020-03" db="EMBL/GenBank/DDBJ databases">
        <title>The deep terrestrial virosphere.</title>
        <authorList>
            <person name="Holmfeldt K."/>
            <person name="Nilsson E."/>
            <person name="Simone D."/>
            <person name="Lopez-Fernandez M."/>
            <person name="Wu X."/>
            <person name="de Brujin I."/>
            <person name="Lundin D."/>
            <person name="Andersson A."/>
            <person name="Bertilsson S."/>
            <person name="Dopson M."/>
        </authorList>
    </citation>
    <scope>NUCLEOTIDE SEQUENCE</scope>
    <source>
        <strain evidence="2">MM415A02797</strain>
        <strain evidence="1">MM415B01983</strain>
    </source>
</reference>
<sequence>MTEKEISVLLDGLRYLLNFGFLGTNGIREVNKMLRVMEREAQRIIKEKWEKDTKGERK</sequence>
<gene>
    <name evidence="2" type="ORF">MM415A02797_0013</name>
    <name evidence="1" type="ORF">MM415B01983_0002</name>
</gene>
<organism evidence="1">
    <name type="scientific">viral metagenome</name>
    <dbReference type="NCBI Taxonomy" id="1070528"/>
    <lineage>
        <taxon>unclassified sequences</taxon>
        <taxon>metagenomes</taxon>
        <taxon>organismal metagenomes</taxon>
    </lineage>
</organism>